<dbReference type="PANTHER" id="PTHR11271">
    <property type="entry name" value="GUANINE DEAMINASE"/>
    <property type="match status" value="1"/>
</dbReference>
<accession>A0A370L5W6</accession>
<dbReference type="InterPro" id="IPR055156">
    <property type="entry name" value="HutF-like_N"/>
</dbReference>
<feature type="domain" description="Amidohydrolase-related" evidence="5">
    <location>
        <begin position="103"/>
        <end position="481"/>
    </location>
</feature>
<evidence type="ECO:0000256" key="4">
    <source>
        <dbReference type="ARBA" id="ARBA00022833"/>
    </source>
</evidence>
<dbReference type="InterPro" id="IPR010252">
    <property type="entry name" value="HutF"/>
</dbReference>
<dbReference type="InterPro" id="IPR011059">
    <property type="entry name" value="Metal-dep_hydrolase_composite"/>
</dbReference>
<dbReference type="Gene3D" id="3.20.20.140">
    <property type="entry name" value="Metal-dependent hydrolases"/>
    <property type="match status" value="1"/>
</dbReference>
<reference evidence="8" key="1">
    <citation type="submission" date="2018-07" db="EMBL/GenBank/DDBJ databases">
        <authorList>
            <person name="Safronova V.I."/>
            <person name="Chirak E.R."/>
            <person name="Sazanova A.L."/>
        </authorList>
    </citation>
    <scope>NUCLEOTIDE SEQUENCE [LARGE SCALE GENOMIC DNA]</scope>
    <source>
        <strain evidence="8">RCAM04685</strain>
    </source>
</reference>
<feature type="domain" description="Formimidoylglutamate deiminase N-terminal" evidence="6">
    <location>
        <begin position="58"/>
        <end position="88"/>
    </location>
</feature>
<dbReference type="InterPro" id="IPR051607">
    <property type="entry name" value="Metallo-dep_hydrolases"/>
</dbReference>
<comment type="cofactor">
    <cofactor evidence="1">
        <name>Zn(2+)</name>
        <dbReference type="ChEBI" id="CHEBI:29105"/>
    </cofactor>
</comment>
<organism evidence="7 8">
    <name type="scientific">Bosea caraganae</name>
    <dbReference type="NCBI Taxonomy" id="2763117"/>
    <lineage>
        <taxon>Bacteria</taxon>
        <taxon>Pseudomonadati</taxon>
        <taxon>Pseudomonadota</taxon>
        <taxon>Alphaproteobacteria</taxon>
        <taxon>Hyphomicrobiales</taxon>
        <taxon>Boseaceae</taxon>
        <taxon>Bosea</taxon>
    </lineage>
</organism>
<dbReference type="Gene3D" id="2.30.40.10">
    <property type="entry name" value="Urease, subunit C, domain 1"/>
    <property type="match status" value="1"/>
</dbReference>
<dbReference type="OrthoDB" id="9796020at2"/>
<proteinExistence type="predicted"/>
<dbReference type="Pfam" id="PF01979">
    <property type="entry name" value="Amidohydro_1"/>
    <property type="match status" value="1"/>
</dbReference>
<dbReference type="NCBIfam" id="TIGR02022">
    <property type="entry name" value="hutF"/>
    <property type="match status" value="1"/>
</dbReference>
<dbReference type="GO" id="GO:0005829">
    <property type="term" value="C:cytosol"/>
    <property type="evidence" value="ECO:0007669"/>
    <property type="project" value="TreeGrafter"/>
</dbReference>
<dbReference type="GO" id="GO:0046872">
    <property type="term" value="F:metal ion binding"/>
    <property type="evidence" value="ECO:0007669"/>
    <property type="project" value="UniProtKB-KW"/>
</dbReference>
<evidence type="ECO:0000259" key="5">
    <source>
        <dbReference type="Pfam" id="PF01979"/>
    </source>
</evidence>
<evidence type="ECO:0000256" key="2">
    <source>
        <dbReference type="ARBA" id="ARBA00022723"/>
    </source>
</evidence>
<keyword evidence="8" id="KW-1185">Reference proteome</keyword>
<protein>
    <submittedName>
        <fullName evidence="7">Formimidoylglutamate deiminase</fullName>
        <ecNumber evidence="7">3.5.3.13</ecNumber>
    </submittedName>
</protein>
<keyword evidence="4" id="KW-0862">Zinc</keyword>
<dbReference type="InterPro" id="IPR006680">
    <property type="entry name" value="Amidohydro-rel"/>
</dbReference>
<dbReference type="PANTHER" id="PTHR11271:SF48">
    <property type="entry name" value="AMIDOHYDROLASE-RELATED DOMAIN-CONTAINING PROTEIN"/>
    <property type="match status" value="1"/>
</dbReference>
<sequence>MHRPPWSRAGHGSILCRSSGSHWAVPPRRSLSTIPAIRLCYLIAYANSKRRAGVTLTLHLEQALLPEGFADDVALTVVDGTIAAVAIGVPQAESVVRLDGLSLPGMPNLHSHAFQRGMAGLGERRGATEDSFWTWREVMYRFLDRLYPDDVQAIAAQAFVEMLEGGFTALAEFHYLHHDKDGRPYADIAAMAGAIAAAAEETGLGLTLLPVLYRYGNFGEAPPVHGQRRFVNDPDSYQRLIEASETAIAHLPDARLGLAPHSLRAVGKADLTWLTALCPNGPFHIHVAEQTREVEDSLKITGRRPVELLMDTVALDERWCLIHATHLSDGERDAIARSGAVAGLCPITESSLGDGIFDGVRYRAAGGRFGVGSDSNIQIDAGAELRQLEYSQRLRDRRRSLLAEPEASTGHALWRNACTGGAQACGRAIGQIKVGARADLVTLDLDHPALAGKAGEAALDSAIFAANALPLRHVLVGGRRVVEDGRHVVRGAVAKRFGATMRRLLA</sequence>
<evidence type="ECO:0000313" key="8">
    <source>
        <dbReference type="Proteomes" id="UP000255207"/>
    </source>
</evidence>
<keyword evidence="3 7" id="KW-0378">Hydrolase</keyword>
<dbReference type="GO" id="GO:0050416">
    <property type="term" value="F:formimidoylglutamate deiminase activity"/>
    <property type="evidence" value="ECO:0007669"/>
    <property type="project" value="UniProtKB-EC"/>
</dbReference>
<dbReference type="InterPro" id="IPR032466">
    <property type="entry name" value="Metal_Hydrolase"/>
</dbReference>
<name>A0A370L5W6_9HYPH</name>
<comment type="caution">
    <text evidence="7">The sequence shown here is derived from an EMBL/GenBank/DDBJ whole genome shotgun (WGS) entry which is preliminary data.</text>
</comment>
<evidence type="ECO:0000313" key="7">
    <source>
        <dbReference type="EMBL" id="RDJ23811.1"/>
    </source>
</evidence>
<dbReference type="EC" id="3.5.3.13" evidence="7"/>
<evidence type="ECO:0000256" key="3">
    <source>
        <dbReference type="ARBA" id="ARBA00022801"/>
    </source>
</evidence>
<dbReference type="AlphaFoldDB" id="A0A370L5W6"/>
<evidence type="ECO:0000256" key="1">
    <source>
        <dbReference type="ARBA" id="ARBA00001947"/>
    </source>
</evidence>
<dbReference type="NCBIfam" id="NF006681">
    <property type="entry name" value="PRK09229.1-2"/>
    <property type="match status" value="1"/>
</dbReference>
<evidence type="ECO:0000259" key="6">
    <source>
        <dbReference type="Pfam" id="PF22429"/>
    </source>
</evidence>
<gene>
    <name evidence="7" type="ORF">DWE98_16550</name>
</gene>
<dbReference type="EMBL" id="QQTP01000008">
    <property type="protein sequence ID" value="RDJ23811.1"/>
    <property type="molecule type" value="Genomic_DNA"/>
</dbReference>
<dbReference type="NCBIfam" id="NF006684">
    <property type="entry name" value="PRK09229.1-5"/>
    <property type="match status" value="1"/>
</dbReference>
<dbReference type="Proteomes" id="UP000255207">
    <property type="component" value="Unassembled WGS sequence"/>
</dbReference>
<dbReference type="SUPFAM" id="SSF51556">
    <property type="entry name" value="Metallo-dependent hydrolases"/>
    <property type="match status" value="1"/>
</dbReference>
<dbReference type="Pfam" id="PF22429">
    <property type="entry name" value="HutF_N"/>
    <property type="match status" value="1"/>
</dbReference>
<dbReference type="GO" id="GO:0019239">
    <property type="term" value="F:deaminase activity"/>
    <property type="evidence" value="ECO:0007669"/>
    <property type="project" value="TreeGrafter"/>
</dbReference>
<keyword evidence="2" id="KW-0479">Metal-binding</keyword>
<dbReference type="SUPFAM" id="SSF51338">
    <property type="entry name" value="Composite domain of metallo-dependent hydrolases"/>
    <property type="match status" value="1"/>
</dbReference>